<keyword evidence="3" id="KW-1185">Reference proteome</keyword>
<protein>
    <submittedName>
        <fullName evidence="2">Uncharacterized protein</fullName>
    </submittedName>
</protein>
<sequence>MRKTTPCRRRSQGRFGSSDLPRGRRRRFLKSDVFGAGSGPVPSRKLTARLRLRVIPDRPPHPRATRAARGEAAARCWGFKKRSFAVFYVDMPRNRSRTATQAFRNRNDTLATRQQPRRRRARAKMKPPTAVEAAAAMEIDSRCRTHSVWNAVVPFNTR</sequence>
<evidence type="ECO:0000256" key="1">
    <source>
        <dbReference type="SAM" id="MobiDB-lite"/>
    </source>
</evidence>
<evidence type="ECO:0000313" key="3">
    <source>
        <dbReference type="Proteomes" id="UP001196413"/>
    </source>
</evidence>
<dbReference type="Proteomes" id="UP001196413">
    <property type="component" value="Unassembled WGS sequence"/>
</dbReference>
<gene>
    <name evidence="2" type="ORF">KIN20_032328</name>
</gene>
<name>A0AAD5R6W5_PARTN</name>
<accession>A0AAD5R6W5</accession>
<feature type="compositionally biased region" description="Basic residues" evidence="1">
    <location>
        <begin position="1"/>
        <end position="12"/>
    </location>
</feature>
<feature type="region of interest" description="Disordered" evidence="1">
    <location>
        <begin position="106"/>
        <end position="129"/>
    </location>
</feature>
<comment type="caution">
    <text evidence="2">The sequence shown here is derived from an EMBL/GenBank/DDBJ whole genome shotgun (WGS) entry which is preliminary data.</text>
</comment>
<dbReference type="AlphaFoldDB" id="A0AAD5R6W5"/>
<reference evidence="2" key="1">
    <citation type="submission" date="2021-06" db="EMBL/GenBank/DDBJ databases">
        <title>Parelaphostrongylus tenuis whole genome reference sequence.</title>
        <authorList>
            <person name="Garwood T.J."/>
            <person name="Larsen P.A."/>
            <person name="Fountain-Jones N.M."/>
            <person name="Garbe J.R."/>
            <person name="Macchietto M.G."/>
            <person name="Kania S.A."/>
            <person name="Gerhold R.W."/>
            <person name="Richards J.E."/>
            <person name="Wolf T.M."/>
        </authorList>
    </citation>
    <scope>NUCLEOTIDE SEQUENCE</scope>
    <source>
        <strain evidence="2">MNPRO001-30</strain>
        <tissue evidence="2">Meninges</tissue>
    </source>
</reference>
<organism evidence="2 3">
    <name type="scientific">Parelaphostrongylus tenuis</name>
    <name type="common">Meningeal worm</name>
    <dbReference type="NCBI Taxonomy" id="148309"/>
    <lineage>
        <taxon>Eukaryota</taxon>
        <taxon>Metazoa</taxon>
        <taxon>Ecdysozoa</taxon>
        <taxon>Nematoda</taxon>
        <taxon>Chromadorea</taxon>
        <taxon>Rhabditida</taxon>
        <taxon>Rhabditina</taxon>
        <taxon>Rhabditomorpha</taxon>
        <taxon>Strongyloidea</taxon>
        <taxon>Metastrongylidae</taxon>
        <taxon>Parelaphostrongylus</taxon>
    </lineage>
</organism>
<dbReference type="EMBL" id="JAHQIW010006804">
    <property type="protein sequence ID" value="KAJ1370577.1"/>
    <property type="molecule type" value="Genomic_DNA"/>
</dbReference>
<evidence type="ECO:0000313" key="2">
    <source>
        <dbReference type="EMBL" id="KAJ1370577.1"/>
    </source>
</evidence>
<feature type="compositionally biased region" description="Basic residues" evidence="1">
    <location>
        <begin position="115"/>
        <end position="125"/>
    </location>
</feature>
<proteinExistence type="predicted"/>
<feature type="region of interest" description="Disordered" evidence="1">
    <location>
        <begin position="1"/>
        <end position="26"/>
    </location>
</feature>